<dbReference type="AlphaFoldDB" id="A0ABD3QWF8"/>
<gene>
    <name evidence="1" type="ORF">ACHAWO_005470</name>
</gene>
<organism evidence="1 2">
    <name type="scientific">Cyclotella atomus</name>
    <dbReference type="NCBI Taxonomy" id="382360"/>
    <lineage>
        <taxon>Eukaryota</taxon>
        <taxon>Sar</taxon>
        <taxon>Stramenopiles</taxon>
        <taxon>Ochrophyta</taxon>
        <taxon>Bacillariophyta</taxon>
        <taxon>Coscinodiscophyceae</taxon>
        <taxon>Thalassiosirophycidae</taxon>
        <taxon>Stephanodiscales</taxon>
        <taxon>Stephanodiscaceae</taxon>
        <taxon>Cyclotella</taxon>
    </lineage>
</organism>
<protein>
    <submittedName>
        <fullName evidence="1">Uncharacterized protein</fullName>
    </submittedName>
</protein>
<evidence type="ECO:0000313" key="1">
    <source>
        <dbReference type="EMBL" id="KAL3804575.1"/>
    </source>
</evidence>
<name>A0ABD3QWF8_9STRA</name>
<accession>A0ABD3QWF8</accession>
<dbReference type="EMBL" id="JALLPJ020000038">
    <property type="protein sequence ID" value="KAL3804575.1"/>
    <property type="molecule type" value="Genomic_DNA"/>
</dbReference>
<dbReference type="Proteomes" id="UP001530400">
    <property type="component" value="Unassembled WGS sequence"/>
</dbReference>
<sequence>MKPYLVDWSNVIDYIQPTEFHNMVKVISGPDTVHVAHACNWTSRVMGTHVYDINPMMRLFFYSGGLLSSDTFTITSEGIISQAPSHFRNTCSILLARKYVKHLFRYFYKNEDVNCGCANGVTPLTMPYPFLRSNVTAHFLFAYKSTGADFGSDTYDYMNDDEYFFFRSVTIDKRI</sequence>
<reference evidence="1 2" key="1">
    <citation type="submission" date="2024-10" db="EMBL/GenBank/DDBJ databases">
        <title>Updated reference genomes for cyclostephanoid diatoms.</title>
        <authorList>
            <person name="Roberts W.R."/>
            <person name="Alverson A.J."/>
        </authorList>
    </citation>
    <scope>NUCLEOTIDE SEQUENCE [LARGE SCALE GENOMIC DNA]</scope>
    <source>
        <strain evidence="1 2">AJA010-31</strain>
    </source>
</reference>
<evidence type="ECO:0000313" key="2">
    <source>
        <dbReference type="Proteomes" id="UP001530400"/>
    </source>
</evidence>
<keyword evidence="2" id="KW-1185">Reference proteome</keyword>
<proteinExistence type="predicted"/>
<comment type="caution">
    <text evidence="1">The sequence shown here is derived from an EMBL/GenBank/DDBJ whole genome shotgun (WGS) entry which is preliminary data.</text>
</comment>